<dbReference type="Proteomes" id="UP001156882">
    <property type="component" value="Unassembled WGS sequence"/>
</dbReference>
<gene>
    <name evidence="2" type="ORF">GCM10007874_05940</name>
</gene>
<dbReference type="SUPFAM" id="SSF47413">
    <property type="entry name" value="lambda repressor-like DNA-binding domains"/>
    <property type="match status" value="1"/>
</dbReference>
<proteinExistence type="predicted"/>
<accession>A0ABQ6CFW8</accession>
<evidence type="ECO:0000259" key="1">
    <source>
        <dbReference type="PROSITE" id="PS50943"/>
    </source>
</evidence>
<dbReference type="Pfam" id="PF01381">
    <property type="entry name" value="HTH_3"/>
    <property type="match status" value="1"/>
</dbReference>
<dbReference type="EMBL" id="BSPC01000005">
    <property type="protein sequence ID" value="GLS17579.1"/>
    <property type="molecule type" value="Genomic_DNA"/>
</dbReference>
<dbReference type="CDD" id="cd00093">
    <property type="entry name" value="HTH_XRE"/>
    <property type="match status" value="1"/>
</dbReference>
<sequence length="82" mass="8508">MPYSGSEHALSKATTSAAINAGAHVFREAREAKGYSIEDLAVTCGLTVDEIKDVELGLDASPSYLRRVAAALGLPENAACNA</sequence>
<keyword evidence="3" id="KW-1185">Reference proteome</keyword>
<protein>
    <recommendedName>
        <fullName evidence="1">HTH cro/C1-type domain-containing protein</fullName>
    </recommendedName>
</protein>
<organism evidence="2 3">
    <name type="scientific">Labrys miyagiensis</name>
    <dbReference type="NCBI Taxonomy" id="346912"/>
    <lineage>
        <taxon>Bacteria</taxon>
        <taxon>Pseudomonadati</taxon>
        <taxon>Pseudomonadota</taxon>
        <taxon>Alphaproteobacteria</taxon>
        <taxon>Hyphomicrobiales</taxon>
        <taxon>Xanthobacteraceae</taxon>
        <taxon>Labrys</taxon>
    </lineage>
</organism>
<dbReference type="SMART" id="SM00530">
    <property type="entry name" value="HTH_XRE"/>
    <property type="match status" value="1"/>
</dbReference>
<reference evidence="3" key="1">
    <citation type="journal article" date="2019" name="Int. J. Syst. Evol. Microbiol.">
        <title>The Global Catalogue of Microorganisms (GCM) 10K type strain sequencing project: providing services to taxonomists for standard genome sequencing and annotation.</title>
        <authorList>
            <consortium name="The Broad Institute Genomics Platform"/>
            <consortium name="The Broad Institute Genome Sequencing Center for Infectious Disease"/>
            <person name="Wu L."/>
            <person name="Ma J."/>
        </authorList>
    </citation>
    <scope>NUCLEOTIDE SEQUENCE [LARGE SCALE GENOMIC DNA]</scope>
    <source>
        <strain evidence="3">NBRC 101365</strain>
    </source>
</reference>
<dbReference type="RefSeq" id="WP_284310390.1">
    <property type="nucleotide sequence ID" value="NZ_BSPC01000005.1"/>
</dbReference>
<comment type="caution">
    <text evidence="2">The sequence shown here is derived from an EMBL/GenBank/DDBJ whole genome shotgun (WGS) entry which is preliminary data.</text>
</comment>
<evidence type="ECO:0000313" key="2">
    <source>
        <dbReference type="EMBL" id="GLS17579.1"/>
    </source>
</evidence>
<dbReference type="InterPro" id="IPR010982">
    <property type="entry name" value="Lambda_DNA-bd_dom_sf"/>
</dbReference>
<name>A0ABQ6CFW8_9HYPH</name>
<feature type="domain" description="HTH cro/C1-type" evidence="1">
    <location>
        <begin position="26"/>
        <end position="79"/>
    </location>
</feature>
<dbReference type="Gene3D" id="1.10.260.40">
    <property type="entry name" value="lambda repressor-like DNA-binding domains"/>
    <property type="match status" value="1"/>
</dbReference>
<dbReference type="InterPro" id="IPR001387">
    <property type="entry name" value="Cro/C1-type_HTH"/>
</dbReference>
<evidence type="ECO:0000313" key="3">
    <source>
        <dbReference type="Proteomes" id="UP001156882"/>
    </source>
</evidence>
<dbReference type="PROSITE" id="PS50943">
    <property type="entry name" value="HTH_CROC1"/>
    <property type="match status" value="1"/>
</dbReference>